<geneLocation type="plasmid" evidence="5">
    <name>unnamed1</name>
</geneLocation>
<feature type="domain" description="TraG N-terminal Proteobacteria" evidence="4">
    <location>
        <begin position="6"/>
        <end position="480"/>
    </location>
</feature>
<dbReference type="InterPro" id="IPR012931">
    <property type="entry name" value="TraG_N_Proteobacteria"/>
</dbReference>
<keyword evidence="3" id="KW-1133">Transmembrane helix</keyword>
<keyword evidence="3" id="KW-0812">Transmembrane</keyword>
<name>A0A3G8GVE6_9BURK</name>
<gene>
    <name evidence="5" type="ORF">EHF44_01520</name>
</gene>
<feature type="compositionally biased region" description="Low complexity" evidence="2">
    <location>
        <begin position="869"/>
        <end position="894"/>
    </location>
</feature>
<evidence type="ECO:0000313" key="5">
    <source>
        <dbReference type="EMBL" id="AZG12173.1"/>
    </source>
</evidence>
<dbReference type="OrthoDB" id="6717612at2"/>
<feature type="transmembrane region" description="Helical" evidence="3">
    <location>
        <begin position="60"/>
        <end position="78"/>
    </location>
</feature>
<feature type="coiled-coil region" evidence="1">
    <location>
        <begin position="683"/>
        <end position="710"/>
    </location>
</feature>
<feature type="region of interest" description="Disordered" evidence="2">
    <location>
        <begin position="831"/>
        <end position="898"/>
    </location>
</feature>
<keyword evidence="5" id="KW-0614">Plasmid</keyword>
<feature type="transmembrane region" description="Helical" evidence="3">
    <location>
        <begin position="354"/>
        <end position="375"/>
    </location>
</feature>
<dbReference type="Proteomes" id="UP000270411">
    <property type="component" value="Plasmid unnamed1"/>
</dbReference>
<keyword evidence="3" id="KW-0472">Membrane</keyword>
<evidence type="ECO:0000259" key="4">
    <source>
        <dbReference type="Pfam" id="PF07916"/>
    </source>
</evidence>
<accession>A0A3G8GVE6</accession>
<evidence type="ECO:0000256" key="2">
    <source>
        <dbReference type="SAM" id="MobiDB-lite"/>
    </source>
</evidence>
<evidence type="ECO:0000313" key="6">
    <source>
        <dbReference type="Proteomes" id="UP000270411"/>
    </source>
</evidence>
<sequence>MLDFNIYVVGDPSSFYAALNAVAMIFNQQGFLNSTFLVGGLVALISGILYMIGKQSDGPVPGAMGPVSALFGFFAVVWTTTIPTSVLVNDIYTGNVARVDNVPMILSLPASAFTTASHKLFQLSNTAFQSVNGSYMAVTSDGFVTPLKLLYSLRRGFDNADVFLSASIRTFILDCTPNATSFSMDAMKSSANSLNYILTHARDNGITTYWNTANPQGQSLSCNESAALISQDANVRFLNGTNRGLKELINKNMKEKSPTGNAWGQSDVEDVLQNVLPGGWKTATDTLGMAQSSRDFMINALTYNTIANTFNCMSSNTDQGSFNQCNVQLTQAFEQSRTDSAAAGSFFSKTMMPAMVFMQLMFFSFAPLVIIYGVMKGGGALGMYIKYLLFGIWTSSWLPFSAVIQMYIQNDVAEKLSQIDSGMLTLSNFPAIYYDILATRLSVASDMLAATPLVSLAMLTGTAMSMASLAGRWSGRDHVDEKQTSPDIVRNGPITDVGAATQSSAAITGNPLSGMTRADAALRAHSAGQMLDNNVSSARADVQSTKAEAAASFEKMMSYMKAHSSGFKSSESDITAMSKDYGSRASKVQEAAESAMDSHKFSAEEKSAFQAAITASAGFKSPFGGVEASAQAAATATKGRVSAQDFSKTMTQRVNTDQSWTDSITNRAQNSMDRYSGEDTKTAQGLSASLRQSTARVQSAEQRYQEAVSMKTSMDTSFSVRDQELGPMTMANPAVQNELQKMNDSAMPNVPGYQAKLAQHQNRVQRAGNISGAGYVAIFNALVDTNQFQAASKIMSMLSGINGPTNFSPNANQGVAPAAAAVASDPAAGNLSLKDPHVLQQGGAGAGHAPDASGRATAASGPSTTAIHGGTPPRNPGNGAAAGSGPAAPASGPGDLQARLDRLTNNSLPNFEADKQKIADGTAGVGQGIADQKEAVQSASAVISPEQVRDTFHREVGTVKSGFAGAGMAWGDFEKAHPYMAAGIEAGVTMLPVMRAAGGLKKLYDVSAAAKKGWQGVQAAKAGVSTAAKEMARLESAFKSPNGALLGGKKALDARQVANLGFKSTDDFLEAYGKAGANVIKAEKDLLRSAETYSQKFGASVGKDGLPGDATFGFVAQNATRQAVATGKAAGGAGLLELSKYEANIHRQEVMHNQEMEDLRRGVRGR</sequence>
<keyword evidence="1" id="KW-0175">Coiled coil</keyword>
<evidence type="ECO:0000256" key="3">
    <source>
        <dbReference type="SAM" id="Phobius"/>
    </source>
</evidence>
<feature type="transmembrane region" description="Helical" evidence="3">
    <location>
        <begin position="31"/>
        <end position="53"/>
    </location>
</feature>
<feature type="region of interest" description="Disordered" evidence="2">
    <location>
        <begin position="476"/>
        <end position="495"/>
    </location>
</feature>
<evidence type="ECO:0000256" key="1">
    <source>
        <dbReference type="SAM" id="Coils"/>
    </source>
</evidence>
<dbReference type="AlphaFoldDB" id="A0A3G8GVE6"/>
<proteinExistence type="predicted"/>
<protein>
    <submittedName>
        <fullName evidence="5">Conjugal transfer protein TraG</fullName>
    </submittedName>
</protein>
<reference evidence="6" key="1">
    <citation type="submission" date="2018-11" db="EMBL/GenBank/DDBJ databases">
        <title>FDA dAtabase for Regulatory Grade micrObial Sequences (FDA-ARGOS): Supporting development and validation of Infectious Disease Dx tests.</title>
        <authorList>
            <person name="Goldberg B."/>
            <person name="Campos J."/>
            <person name="Tallon L."/>
            <person name="Sadzewicz L."/>
            <person name="Zhao X."/>
            <person name="Vavikolanu K."/>
            <person name="Mehta A."/>
            <person name="Aluvathingal J."/>
            <person name="Nadendla S."/>
            <person name="Geyer C."/>
            <person name="Nandy P."/>
            <person name="Yan Y."/>
            <person name="Sichtig H."/>
        </authorList>
    </citation>
    <scope>NUCLEOTIDE SEQUENCE [LARGE SCALE GENOMIC DNA]</scope>
    <source>
        <strain evidence="6">FDAARGOS_614</strain>
        <plasmid evidence="6">unnamed1</plasmid>
    </source>
</reference>
<dbReference type="KEGG" id="cpau:EHF44_01520"/>
<dbReference type="Pfam" id="PF07916">
    <property type="entry name" value="TraG_N"/>
    <property type="match status" value="1"/>
</dbReference>
<organism evidence="5 6">
    <name type="scientific">Cupriavidus pauculus</name>
    <dbReference type="NCBI Taxonomy" id="82633"/>
    <lineage>
        <taxon>Bacteria</taxon>
        <taxon>Pseudomonadati</taxon>
        <taxon>Pseudomonadota</taxon>
        <taxon>Betaproteobacteria</taxon>
        <taxon>Burkholderiales</taxon>
        <taxon>Burkholderiaceae</taxon>
        <taxon>Cupriavidus</taxon>
    </lineage>
</organism>
<dbReference type="EMBL" id="CP033968">
    <property type="protein sequence ID" value="AZG12173.1"/>
    <property type="molecule type" value="Genomic_DNA"/>
</dbReference>
<dbReference type="RefSeq" id="WP_124682122.1">
    <property type="nucleotide sequence ID" value="NZ_CP033968.1"/>
</dbReference>